<dbReference type="PROSITE" id="PS51123">
    <property type="entry name" value="OMPA_2"/>
    <property type="match status" value="1"/>
</dbReference>
<evidence type="ECO:0000256" key="8">
    <source>
        <dbReference type="SAM" id="MobiDB-lite"/>
    </source>
</evidence>
<dbReference type="PANTHER" id="PTHR30329">
    <property type="entry name" value="STATOR ELEMENT OF FLAGELLAR MOTOR COMPLEX"/>
    <property type="match status" value="1"/>
</dbReference>
<evidence type="ECO:0000256" key="5">
    <source>
        <dbReference type="ARBA" id="ARBA00022989"/>
    </source>
</evidence>
<keyword evidence="6 7" id="KW-0472">Membrane</keyword>
<keyword evidence="4 9" id="KW-0812">Transmembrane</keyword>
<feature type="region of interest" description="Disordered" evidence="8">
    <location>
        <begin position="77"/>
        <end position="124"/>
    </location>
</feature>
<dbReference type="InterPro" id="IPR025713">
    <property type="entry name" value="MotB-like_N_dom"/>
</dbReference>
<proteinExistence type="inferred from homology"/>
<reference evidence="11 12" key="1">
    <citation type="submission" date="2023-05" db="EMBL/GenBank/DDBJ databases">
        <authorList>
            <person name="Yin Y."/>
            <person name="Lu Z."/>
        </authorList>
    </citation>
    <scope>NUCLEOTIDE SEQUENCE [LARGE SCALE GENOMIC DNA]</scope>
    <source>
        <strain evidence="11 12">ZM22</strain>
    </source>
</reference>
<name>A0ABY8SSH1_9BURK</name>
<dbReference type="InterPro" id="IPR036737">
    <property type="entry name" value="OmpA-like_sf"/>
</dbReference>
<gene>
    <name evidence="11" type="primary">motB</name>
    <name evidence="11" type="ORF">QMY55_02260</name>
</gene>
<protein>
    <submittedName>
        <fullName evidence="11">Flagellar motor protein MotB</fullName>
    </submittedName>
</protein>
<keyword evidence="11" id="KW-0966">Cell projection</keyword>
<keyword evidence="11" id="KW-0282">Flagellum</keyword>
<comment type="similarity">
    <text evidence="2">Belongs to the MotB family.</text>
</comment>
<dbReference type="RefSeq" id="WP_283487095.1">
    <property type="nucleotide sequence ID" value="NZ_CP125947.1"/>
</dbReference>
<dbReference type="NCBIfam" id="NF006548">
    <property type="entry name" value="PRK09041.1"/>
    <property type="match status" value="1"/>
</dbReference>
<dbReference type="Pfam" id="PF13677">
    <property type="entry name" value="MotB_plug"/>
    <property type="match status" value="1"/>
</dbReference>
<feature type="region of interest" description="Disordered" evidence="8">
    <location>
        <begin position="343"/>
        <end position="364"/>
    </location>
</feature>
<keyword evidence="5 9" id="KW-1133">Transmembrane helix</keyword>
<evidence type="ECO:0000313" key="12">
    <source>
        <dbReference type="Proteomes" id="UP001240697"/>
    </source>
</evidence>
<feature type="domain" description="OmpA-like" evidence="10">
    <location>
        <begin position="160"/>
        <end position="280"/>
    </location>
</feature>
<accession>A0ABY8SSH1</accession>
<keyword evidence="3" id="KW-1003">Cell membrane</keyword>
<dbReference type="EMBL" id="CP125947">
    <property type="protein sequence ID" value="WHS66002.1"/>
    <property type="molecule type" value="Genomic_DNA"/>
</dbReference>
<evidence type="ECO:0000256" key="3">
    <source>
        <dbReference type="ARBA" id="ARBA00022475"/>
    </source>
</evidence>
<evidence type="ECO:0000256" key="9">
    <source>
        <dbReference type="SAM" id="Phobius"/>
    </source>
</evidence>
<evidence type="ECO:0000256" key="2">
    <source>
        <dbReference type="ARBA" id="ARBA00008914"/>
    </source>
</evidence>
<dbReference type="InterPro" id="IPR050330">
    <property type="entry name" value="Bact_OuterMem_StrucFunc"/>
</dbReference>
<evidence type="ECO:0000256" key="4">
    <source>
        <dbReference type="ARBA" id="ARBA00022692"/>
    </source>
</evidence>
<dbReference type="Pfam" id="PF00691">
    <property type="entry name" value="OmpA"/>
    <property type="match status" value="1"/>
</dbReference>
<evidence type="ECO:0000256" key="7">
    <source>
        <dbReference type="PROSITE-ProRule" id="PRU00473"/>
    </source>
</evidence>
<feature type="transmembrane region" description="Helical" evidence="9">
    <location>
        <begin position="28"/>
        <end position="47"/>
    </location>
</feature>
<keyword evidence="11" id="KW-0969">Cilium</keyword>
<sequence length="364" mass="39066">MADKKLQPIIIKRVKKVAPAHHGGAWKIAYADFVTAMMAFFLLMWLLGSTAQGELQGIAAYFNAPLKVAMSGGSGAGNSSSIVPGGGNDLSKVHGQVRRSEADDNANRRASQAMGRADESKRDAQRLHALKAKVDAMIASNAKLNEYRSQIRTEITQDGLLIQIVDDQNRPMFDSGSAVVKPYMRDILREIGAAMGNAENRISLSGHTDAAPYGNADRGYSNWELSADRANASRRELVNAGMPLDQLARVVGMANSDLLLPDQPRAAQNRRITITVLTKEAERRVLGLGQTETAENANDAIDSLHKAATSALARKPAAPATQGGNTKVIPAVQTLVPAEEFVTSPEVVPESVEKPDNARPSPRD</sequence>
<feature type="compositionally biased region" description="Basic and acidic residues" evidence="8">
    <location>
        <begin position="351"/>
        <end position="364"/>
    </location>
</feature>
<organism evidence="11 12">
    <name type="scientific">Comamonas resistens</name>
    <dbReference type="NCBI Taxonomy" id="3046670"/>
    <lineage>
        <taxon>Bacteria</taxon>
        <taxon>Pseudomonadati</taxon>
        <taxon>Pseudomonadota</taxon>
        <taxon>Betaproteobacteria</taxon>
        <taxon>Burkholderiales</taxon>
        <taxon>Comamonadaceae</taxon>
        <taxon>Comamonas</taxon>
    </lineage>
</organism>
<evidence type="ECO:0000259" key="10">
    <source>
        <dbReference type="PROSITE" id="PS51123"/>
    </source>
</evidence>
<dbReference type="InterPro" id="IPR006665">
    <property type="entry name" value="OmpA-like"/>
</dbReference>
<feature type="compositionally biased region" description="Basic and acidic residues" evidence="8">
    <location>
        <begin position="98"/>
        <end position="107"/>
    </location>
</feature>
<dbReference type="Gene3D" id="3.30.1330.60">
    <property type="entry name" value="OmpA-like domain"/>
    <property type="match status" value="1"/>
</dbReference>
<evidence type="ECO:0000256" key="1">
    <source>
        <dbReference type="ARBA" id="ARBA00004162"/>
    </source>
</evidence>
<dbReference type="Proteomes" id="UP001240697">
    <property type="component" value="Chromosome"/>
</dbReference>
<dbReference type="PANTHER" id="PTHR30329:SF21">
    <property type="entry name" value="LIPOPROTEIN YIAD-RELATED"/>
    <property type="match status" value="1"/>
</dbReference>
<evidence type="ECO:0000313" key="11">
    <source>
        <dbReference type="EMBL" id="WHS66002.1"/>
    </source>
</evidence>
<dbReference type="SUPFAM" id="SSF103088">
    <property type="entry name" value="OmpA-like"/>
    <property type="match status" value="1"/>
</dbReference>
<dbReference type="CDD" id="cd07185">
    <property type="entry name" value="OmpA_C-like"/>
    <property type="match status" value="1"/>
</dbReference>
<comment type="subcellular location">
    <subcellularLocation>
        <location evidence="1">Cell membrane</location>
        <topology evidence="1">Single-pass membrane protein</topology>
    </subcellularLocation>
</comment>
<evidence type="ECO:0000256" key="6">
    <source>
        <dbReference type="ARBA" id="ARBA00023136"/>
    </source>
</evidence>
<keyword evidence="12" id="KW-1185">Reference proteome</keyword>